<protein>
    <submittedName>
        <fullName evidence="1">Uncharacterized protein</fullName>
    </submittedName>
</protein>
<organism evidence="1">
    <name type="scientific">marine sediment metagenome</name>
    <dbReference type="NCBI Taxonomy" id="412755"/>
    <lineage>
        <taxon>unclassified sequences</taxon>
        <taxon>metagenomes</taxon>
        <taxon>ecological metagenomes</taxon>
    </lineage>
</organism>
<proteinExistence type="predicted"/>
<reference evidence="1" key="1">
    <citation type="journal article" date="2015" name="Nature">
        <title>Complex archaea that bridge the gap between prokaryotes and eukaryotes.</title>
        <authorList>
            <person name="Spang A."/>
            <person name="Saw J.H."/>
            <person name="Jorgensen S.L."/>
            <person name="Zaremba-Niedzwiedzka K."/>
            <person name="Martijn J."/>
            <person name="Lind A.E."/>
            <person name="van Eijk R."/>
            <person name="Schleper C."/>
            <person name="Guy L."/>
            <person name="Ettema T.J."/>
        </authorList>
    </citation>
    <scope>NUCLEOTIDE SEQUENCE</scope>
</reference>
<dbReference type="AlphaFoldDB" id="A0A0F9DXP7"/>
<gene>
    <name evidence="1" type="ORF">LCGC14_2223750</name>
</gene>
<evidence type="ECO:0000313" key="1">
    <source>
        <dbReference type="EMBL" id="KKL58601.1"/>
    </source>
</evidence>
<comment type="caution">
    <text evidence="1">The sequence shown here is derived from an EMBL/GenBank/DDBJ whole genome shotgun (WGS) entry which is preliminary data.</text>
</comment>
<name>A0A0F9DXP7_9ZZZZ</name>
<accession>A0A0F9DXP7</accession>
<dbReference type="EMBL" id="LAZR01029765">
    <property type="protein sequence ID" value="KKL58601.1"/>
    <property type="molecule type" value="Genomic_DNA"/>
</dbReference>
<sequence length="61" mass="7078">MVSPDSTLFPFSFIVESRSKWPQEKIDQLRIVVKQDNKQIVRATSKSKGRLEQVLSQGRLF</sequence>